<dbReference type="Pfam" id="PF00249">
    <property type="entry name" value="Myb_DNA-binding"/>
    <property type="match status" value="1"/>
</dbReference>
<evidence type="ECO:0000313" key="4">
    <source>
        <dbReference type="Proteomes" id="UP000241394"/>
    </source>
</evidence>
<dbReference type="InParanoid" id="A0A2R6PRZ1"/>
<evidence type="ECO:0000313" key="3">
    <source>
        <dbReference type="EMBL" id="PSR95782.1"/>
    </source>
</evidence>
<gene>
    <name evidence="3" type="ORF">CEY00_Acc21914</name>
</gene>
<dbReference type="PANTHER" id="PTHR46872">
    <property type="entry name" value="DNA BINDING PROTEIN"/>
    <property type="match status" value="1"/>
</dbReference>
<proteinExistence type="predicted"/>
<dbReference type="EMBL" id="NKQK01000023">
    <property type="protein sequence ID" value="PSR95782.1"/>
    <property type="molecule type" value="Genomic_DNA"/>
</dbReference>
<name>A0A2R6PRZ1_ACTCC</name>
<dbReference type="InterPro" id="IPR009057">
    <property type="entry name" value="Homeodomain-like_sf"/>
</dbReference>
<feature type="compositionally biased region" description="Acidic residues" evidence="1">
    <location>
        <begin position="318"/>
        <end position="335"/>
    </location>
</feature>
<dbReference type="InterPro" id="IPR001005">
    <property type="entry name" value="SANT/Myb"/>
</dbReference>
<feature type="domain" description="Myb-like" evidence="2">
    <location>
        <begin position="250"/>
        <end position="303"/>
    </location>
</feature>
<comment type="caution">
    <text evidence="3">The sequence shown here is derived from an EMBL/GenBank/DDBJ whole genome shotgun (WGS) entry which is preliminary data.</text>
</comment>
<feature type="compositionally biased region" description="Basic and acidic residues" evidence="1">
    <location>
        <begin position="338"/>
        <end position="347"/>
    </location>
</feature>
<dbReference type="SMART" id="SM00717">
    <property type="entry name" value="SANT"/>
    <property type="match status" value="1"/>
</dbReference>
<accession>A0A2R6PRZ1</accession>
<protein>
    <submittedName>
        <fullName evidence="3">AT-rich interactive domain-containing protein</fullName>
    </submittedName>
</protein>
<reference evidence="4" key="2">
    <citation type="journal article" date="2018" name="BMC Genomics">
        <title>A manually annotated Actinidia chinensis var. chinensis (kiwifruit) genome highlights the challenges associated with draft genomes and gene prediction in plants.</title>
        <authorList>
            <person name="Pilkington S.M."/>
            <person name="Crowhurst R."/>
            <person name="Hilario E."/>
            <person name="Nardozza S."/>
            <person name="Fraser L."/>
            <person name="Peng Y."/>
            <person name="Gunaseelan K."/>
            <person name="Simpson R."/>
            <person name="Tahir J."/>
            <person name="Deroles S.C."/>
            <person name="Templeton K."/>
            <person name="Luo Z."/>
            <person name="Davy M."/>
            <person name="Cheng C."/>
            <person name="McNeilage M."/>
            <person name="Scaglione D."/>
            <person name="Liu Y."/>
            <person name="Zhang Q."/>
            <person name="Datson P."/>
            <person name="De Silva N."/>
            <person name="Gardiner S.E."/>
            <person name="Bassett H."/>
            <person name="Chagne D."/>
            <person name="McCallum J."/>
            <person name="Dzierzon H."/>
            <person name="Deng C."/>
            <person name="Wang Y.Y."/>
            <person name="Barron L."/>
            <person name="Manako K."/>
            <person name="Bowen J."/>
            <person name="Foster T.M."/>
            <person name="Erridge Z.A."/>
            <person name="Tiffin H."/>
            <person name="Waite C.N."/>
            <person name="Davies K.M."/>
            <person name="Grierson E.P."/>
            <person name="Laing W.A."/>
            <person name="Kirk R."/>
            <person name="Chen X."/>
            <person name="Wood M."/>
            <person name="Montefiori M."/>
            <person name="Brummell D.A."/>
            <person name="Schwinn K.E."/>
            <person name="Catanach A."/>
            <person name="Fullerton C."/>
            <person name="Li D."/>
            <person name="Meiyalaghan S."/>
            <person name="Nieuwenhuizen N."/>
            <person name="Read N."/>
            <person name="Prakash R."/>
            <person name="Hunter D."/>
            <person name="Zhang H."/>
            <person name="McKenzie M."/>
            <person name="Knabel M."/>
            <person name="Harris A."/>
            <person name="Allan A.C."/>
            <person name="Gleave A."/>
            <person name="Chen A."/>
            <person name="Janssen B.J."/>
            <person name="Plunkett B."/>
            <person name="Ampomah-Dwamena C."/>
            <person name="Voogd C."/>
            <person name="Leif D."/>
            <person name="Lafferty D."/>
            <person name="Souleyre E.J.F."/>
            <person name="Varkonyi-Gasic E."/>
            <person name="Gambi F."/>
            <person name="Hanley J."/>
            <person name="Yao J.L."/>
            <person name="Cheung J."/>
            <person name="David K.M."/>
            <person name="Warren B."/>
            <person name="Marsh K."/>
            <person name="Snowden K.C."/>
            <person name="Lin-Wang K."/>
            <person name="Brian L."/>
            <person name="Martinez-Sanchez M."/>
            <person name="Wang M."/>
            <person name="Ileperuma N."/>
            <person name="Macnee N."/>
            <person name="Campin R."/>
            <person name="McAtee P."/>
            <person name="Drummond R.S.M."/>
            <person name="Espley R.V."/>
            <person name="Ireland H.S."/>
            <person name="Wu R."/>
            <person name="Atkinson R.G."/>
            <person name="Karunairetnam S."/>
            <person name="Bulley S."/>
            <person name="Chunkath S."/>
            <person name="Hanley Z."/>
            <person name="Storey R."/>
            <person name="Thrimawithana A.H."/>
            <person name="Thomson S."/>
            <person name="David C."/>
            <person name="Testolin R."/>
            <person name="Huang H."/>
            <person name="Hellens R.P."/>
            <person name="Schaffer R.J."/>
        </authorList>
    </citation>
    <scope>NUCLEOTIDE SEQUENCE [LARGE SCALE GENOMIC DNA]</scope>
    <source>
        <strain evidence="4">cv. Red5</strain>
    </source>
</reference>
<feature type="region of interest" description="Disordered" evidence="1">
    <location>
        <begin position="1"/>
        <end position="20"/>
    </location>
</feature>
<feature type="region of interest" description="Disordered" evidence="1">
    <location>
        <begin position="36"/>
        <end position="67"/>
    </location>
</feature>
<dbReference type="Gramene" id="PSR95782">
    <property type="protein sequence ID" value="PSR95782"/>
    <property type="gene ID" value="CEY00_Acc21914"/>
</dbReference>
<dbReference type="AlphaFoldDB" id="A0A2R6PRZ1"/>
<keyword evidence="4" id="KW-1185">Reference proteome</keyword>
<evidence type="ECO:0000259" key="2">
    <source>
        <dbReference type="SMART" id="SM00717"/>
    </source>
</evidence>
<feature type="region of interest" description="Disordered" evidence="1">
    <location>
        <begin position="312"/>
        <end position="347"/>
    </location>
</feature>
<dbReference type="OMA" id="GREYCIC"/>
<sequence>MVQKRPFANEESYEVSSKHPRQMEFSNHLVSFLEFIPDGDAEQSPNTPGEGEGSFTDLPTEKDGKTGIPGCLYSVSWDSSSIRKEDDGSEEPFHLSSSPVYYSPVRPVRTVVRSEEIYTSLLNGPPRKLVPVGPDFQADVPEWPVQGTKNIYNSSYGSESVTLFHQASEFDLSGPSEEGNKLAGTCVIPTPGLGSFGDRIGDGRTDCCCGDSGSVRCVQQHVKEAREKLWRTLGPKRFSELGFFNMGEVVANKWSLEEEQLFHDVVFSNPASSNKNFWNQLSMVFPSRTKNDIVSYYFNVFILRVRSEQNRLDPPNIDSDDDEWQGSDDSGDDSAVESPREDPDHNEIRDNYLREHEDDSAELEHILWPCETKDWELGYLTFPKNENEFLPTCSVIEEVFGVGDWDYKARDR</sequence>
<organism evidence="3 4">
    <name type="scientific">Actinidia chinensis var. chinensis</name>
    <name type="common">Chinese soft-hair kiwi</name>
    <dbReference type="NCBI Taxonomy" id="1590841"/>
    <lineage>
        <taxon>Eukaryota</taxon>
        <taxon>Viridiplantae</taxon>
        <taxon>Streptophyta</taxon>
        <taxon>Embryophyta</taxon>
        <taxon>Tracheophyta</taxon>
        <taxon>Spermatophyta</taxon>
        <taxon>Magnoliopsida</taxon>
        <taxon>eudicotyledons</taxon>
        <taxon>Gunneridae</taxon>
        <taxon>Pentapetalae</taxon>
        <taxon>asterids</taxon>
        <taxon>Ericales</taxon>
        <taxon>Actinidiaceae</taxon>
        <taxon>Actinidia</taxon>
    </lineage>
</organism>
<dbReference type="Proteomes" id="UP000241394">
    <property type="component" value="Chromosome LG23"/>
</dbReference>
<evidence type="ECO:0000256" key="1">
    <source>
        <dbReference type="SAM" id="MobiDB-lite"/>
    </source>
</evidence>
<dbReference type="CDD" id="cd00167">
    <property type="entry name" value="SANT"/>
    <property type="match status" value="1"/>
</dbReference>
<dbReference type="PANTHER" id="PTHR46872:SF10">
    <property type="entry name" value="MYB-LIKE DOMAIN-CONTAINING PROTEIN"/>
    <property type="match status" value="1"/>
</dbReference>
<dbReference type="OrthoDB" id="1908944at2759"/>
<dbReference type="SUPFAM" id="SSF46689">
    <property type="entry name" value="Homeodomain-like"/>
    <property type="match status" value="1"/>
</dbReference>
<reference evidence="3 4" key="1">
    <citation type="submission" date="2017-07" db="EMBL/GenBank/DDBJ databases">
        <title>An improved, manually edited Actinidia chinensis var. chinensis (kiwifruit) genome highlights the challenges associated with draft genomes and gene prediction in plants.</title>
        <authorList>
            <person name="Pilkington S."/>
            <person name="Crowhurst R."/>
            <person name="Hilario E."/>
            <person name="Nardozza S."/>
            <person name="Fraser L."/>
            <person name="Peng Y."/>
            <person name="Gunaseelan K."/>
            <person name="Simpson R."/>
            <person name="Tahir J."/>
            <person name="Deroles S."/>
            <person name="Templeton K."/>
            <person name="Luo Z."/>
            <person name="Davy M."/>
            <person name="Cheng C."/>
            <person name="Mcneilage M."/>
            <person name="Scaglione D."/>
            <person name="Liu Y."/>
            <person name="Zhang Q."/>
            <person name="Datson P."/>
            <person name="De Silva N."/>
            <person name="Gardiner S."/>
            <person name="Bassett H."/>
            <person name="Chagne D."/>
            <person name="Mccallum J."/>
            <person name="Dzierzon H."/>
            <person name="Deng C."/>
            <person name="Wang Y.-Y."/>
            <person name="Barron N."/>
            <person name="Manako K."/>
            <person name="Bowen J."/>
            <person name="Foster T."/>
            <person name="Erridge Z."/>
            <person name="Tiffin H."/>
            <person name="Waite C."/>
            <person name="Davies K."/>
            <person name="Grierson E."/>
            <person name="Laing W."/>
            <person name="Kirk R."/>
            <person name="Chen X."/>
            <person name="Wood M."/>
            <person name="Montefiori M."/>
            <person name="Brummell D."/>
            <person name="Schwinn K."/>
            <person name="Catanach A."/>
            <person name="Fullerton C."/>
            <person name="Li D."/>
            <person name="Meiyalaghan S."/>
            <person name="Nieuwenhuizen N."/>
            <person name="Read N."/>
            <person name="Prakash R."/>
            <person name="Hunter D."/>
            <person name="Zhang H."/>
            <person name="Mckenzie M."/>
            <person name="Knabel M."/>
            <person name="Harris A."/>
            <person name="Allan A."/>
            <person name="Chen A."/>
            <person name="Janssen B."/>
            <person name="Plunkett B."/>
            <person name="Dwamena C."/>
            <person name="Voogd C."/>
            <person name="Leif D."/>
            <person name="Lafferty D."/>
            <person name="Souleyre E."/>
            <person name="Varkonyi-Gasic E."/>
            <person name="Gambi F."/>
            <person name="Hanley J."/>
            <person name="Yao J.-L."/>
            <person name="Cheung J."/>
            <person name="David K."/>
            <person name="Warren B."/>
            <person name="Marsh K."/>
            <person name="Snowden K."/>
            <person name="Lin-Wang K."/>
            <person name="Brian L."/>
            <person name="Martinez-Sanchez M."/>
            <person name="Wang M."/>
            <person name="Ileperuma N."/>
            <person name="Macnee N."/>
            <person name="Campin R."/>
            <person name="Mcatee P."/>
            <person name="Drummond R."/>
            <person name="Espley R."/>
            <person name="Ireland H."/>
            <person name="Wu R."/>
            <person name="Atkinson R."/>
            <person name="Karunairetnam S."/>
            <person name="Bulley S."/>
            <person name="Chunkath S."/>
            <person name="Hanley Z."/>
            <person name="Storey R."/>
            <person name="Thrimawithana A."/>
            <person name="Thomson S."/>
            <person name="David C."/>
            <person name="Testolin R."/>
        </authorList>
    </citation>
    <scope>NUCLEOTIDE SEQUENCE [LARGE SCALE GENOMIC DNA]</scope>
    <source>
        <strain evidence="4">cv. Red5</strain>
        <tissue evidence="3">Young leaf</tissue>
    </source>
</reference>
<dbReference type="STRING" id="1590841.A0A2R6PRZ1"/>